<dbReference type="AlphaFoldDB" id="A0A1B2E5K6"/>
<organism evidence="1">
    <name type="scientific">Paenibacillus ihbetae</name>
    <dbReference type="NCBI Taxonomy" id="1870820"/>
    <lineage>
        <taxon>Bacteria</taxon>
        <taxon>Bacillati</taxon>
        <taxon>Bacillota</taxon>
        <taxon>Bacilli</taxon>
        <taxon>Bacillales</taxon>
        <taxon>Paenibacillaceae</taxon>
        <taxon>Paenibacillus</taxon>
    </lineage>
</organism>
<dbReference type="InterPro" id="IPR041492">
    <property type="entry name" value="HAD_2"/>
</dbReference>
<dbReference type="SUPFAM" id="SSF56784">
    <property type="entry name" value="HAD-like"/>
    <property type="match status" value="1"/>
</dbReference>
<name>A0A1B2E5K6_9BACL</name>
<dbReference type="EMBL" id="CP016809">
    <property type="protein sequence ID" value="ANY75260.1"/>
    <property type="molecule type" value="Genomic_DNA"/>
</dbReference>
<dbReference type="PANTHER" id="PTHR43434:SF26">
    <property type="entry name" value="PYROPHOSPHATASE PPAX"/>
    <property type="match status" value="1"/>
</dbReference>
<dbReference type="InterPro" id="IPR023198">
    <property type="entry name" value="PGP-like_dom2"/>
</dbReference>
<proteinExistence type="predicted"/>
<dbReference type="Gene3D" id="3.40.50.1000">
    <property type="entry name" value="HAD superfamily/HAD-like"/>
    <property type="match status" value="1"/>
</dbReference>
<dbReference type="PRINTS" id="PR00413">
    <property type="entry name" value="HADHALOGNASE"/>
</dbReference>
<evidence type="ECO:0000313" key="1">
    <source>
        <dbReference type="EMBL" id="ANY75260.1"/>
    </source>
</evidence>
<dbReference type="InterPro" id="IPR023214">
    <property type="entry name" value="HAD_sf"/>
</dbReference>
<gene>
    <name evidence="1" type="ORF">BBD41_23265</name>
</gene>
<dbReference type="InterPro" id="IPR006439">
    <property type="entry name" value="HAD-SF_hydro_IA"/>
</dbReference>
<dbReference type="GO" id="GO:0008967">
    <property type="term" value="F:phosphoglycolate phosphatase activity"/>
    <property type="evidence" value="ECO:0007669"/>
    <property type="project" value="TreeGrafter"/>
</dbReference>
<dbReference type="KEGG" id="pib:BBD41_23265"/>
<dbReference type="InterPro" id="IPR050155">
    <property type="entry name" value="HAD-like_hydrolase_sf"/>
</dbReference>
<dbReference type="SFLD" id="SFLDG01129">
    <property type="entry name" value="C1.5:_HAD__Beta-PGM__Phosphata"/>
    <property type="match status" value="1"/>
</dbReference>
<dbReference type="GO" id="GO:0005829">
    <property type="term" value="C:cytosol"/>
    <property type="evidence" value="ECO:0007669"/>
    <property type="project" value="TreeGrafter"/>
</dbReference>
<sequence length="219" mass="24823">MKYKAILFDFDGTLADTLPICFYSFQKVFAAYDQRTLTDQDIVAMFGPSEIGIIQQNLRCKDRVHEAIDDYYLHYEREHDRYVSSNQEILELINLIHHKGISTGIVTGKARKSYDISVKHLFPGDLFKISITGDDVVDPKPHPEGIIKAMNLLGCLPEETLFVGDSQADIEAGIRARVKTAGVNWLDNSHGSEFSIKPDYQFSSISDFICELNREVRNS</sequence>
<dbReference type="Pfam" id="PF13419">
    <property type="entry name" value="HAD_2"/>
    <property type="match status" value="1"/>
</dbReference>
<keyword evidence="1" id="KW-0378">Hydrolase</keyword>
<dbReference type="GO" id="GO:0006281">
    <property type="term" value="P:DNA repair"/>
    <property type="evidence" value="ECO:0007669"/>
    <property type="project" value="TreeGrafter"/>
</dbReference>
<dbReference type="PANTHER" id="PTHR43434">
    <property type="entry name" value="PHOSPHOGLYCOLATE PHOSPHATASE"/>
    <property type="match status" value="1"/>
</dbReference>
<accession>A0A1B2E5K6</accession>
<dbReference type="NCBIfam" id="TIGR01549">
    <property type="entry name" value="HAD-SF-IA-v1"/>
    <property type="match status" value="1"/>
</dbReference>
<dbReference type="RefSeq" id="WP_099478924.1">
    <property type="nucleotide sequence ID" value="NZ_CP016809.1"/>
</dbReference>
<reference evidence="1" key="1">
    <citation type="submission" date="2016-08" db="EMBL/GenBank/DDBJ databases">
        <title>Complete Genome Seqeunce of Paenibacillus sp. nov. IHBB 9852 from high altitute lake of Indian trans-Himalayas.</title>
        <authorList>
            <person name="Kiran S."/>
            <person name="Swarnkar M.K."/>
            <person name="Rana A."/>
            <person name="Tewari R."/>
            <person name="Gulati A."/>
        </authorList>
    </citation>
    <scope>NUCLEOTIDE SEQUENCE [LARGE SCALE GENOMIC DNA]</scope>
    <source>
        <strain evidence="1">IHBB 9852</strain>
    </source>
</reference>
<dbReference type="Gene3D" id="1.10.150.240">
    <property type="entry name" value="Putative phosphatase, domain 2"/>
    <property type="match status" value="1"/>
</dbReference>
<dbReference type="SFLD" id="SFLDS00003">
    <property type="entry name" value="Haloacid_Dehalogenase"/>
    <property type="match status" value="1"/>
</dbReference>
<dbReference type="InterPro" id="IPR036412">
    <property type="entry name" value="HAD-like_sf"/>
</dbReference>
<protein>
    <submittedName>
        <fullName evidence="1">HAD family hydrolase</fullName>
    </submittedName>
</protein>